<name>A0A212LB36_9HYPH</name>
<dbReference type="GO" id="GO:0000976">
    <property type="term" value="F:transcription cis-regulatory region binding"/>
    <property type="evidence" value="ECO:0007669"/>
    <property type="project" value="TreeGrafter"/>
</dbReference>
<sequence>MAGSVNIRDVAAMAGVSVATVSRTLKNPDLVRPETREAVLRCVAALGFVPNAQARHFRRQATDTVILLVRDISNPFYLDVFKGVEDVASSAGYKVLMGDARSDPARVHHYIDMVRERHADGLILMTGSMPVELEDAGLPPMVVALEYLPTRKLPTVLIDNEGAAAMATRHLLGLGHTAIAHLSGPVPEVMSVARVAGWRQALTEAGAPPDERLEVRGDYSLASGEAAVDELHARGVPFTAIFASNDEMAVGAINRLRARGAKVPDDVSIVGFDDTIFAVACNPPLTTVRQPQREIGVEVMRLMIERLAGRLAPDATLVMPTELVVRSSTAPAKPDGRAAAGQR</sequence>
<dbReference type="Pfam" id="PF13377">
    <property type="entry name" value="Peripla_BP_3"/>
    <property type="match status" value="1"/>
</dbReference>
<dbReference type="CDD" id="cd06284">
    <property type="entry name" value="PBP1_LacI-like"/>
    <property type="match status" value="1"/>
</dbReference>
<dbReference type="SUPFAM" id="SSF47413">
    <property type="entry name" value="lambda repressor-like DNA-binding domains"/>
    <property type="match status" value="1"/>
</dbReference>
<dbReference type="AlphaFoldDB" id="A0A212LB36"/>
<dbReference type="InterPro" id="IPR000843">
    <property type="entry name" value="HTH_LacI"/>
</dbReference>
<dbReference type="SMART" id="SM00354">
    <property type="entry name" value="HTH_LACI"/>
    <property type="match status" value="1"/>
</dbReference>
<keyword evidence="2" id="KW-0805">Transcription regulation</keyword>
<dbReference type="Gene3D" id="1.10.260.40">
    <property type="entry name" value="lambda repressor-like DNA-binding domains"/>
    <property type="match status" value="1"/>
</dbReference>
<keyword evidence="3" id="KW-0238">DNA-binding</keyword>
<dbReference type="PANTHER" id="PTHR30146">
    <property type="entry name" value="LACI-RELATED TRANSCRIPTIONAL REPRESSOR"/>
    <property type="match status" value="1"/>
</dbReference>
<evidence type="ECO:0000256" key="3">
    <source>
        <dbReference type="ARBA" id="ARBA00023125"/>
    </source>
</evidence>
<gene>
    <name evidence="6" type="ORF">KL86PLE_130325</name>
</gene>
<accession>A0A212LB36</accession>
<proteinExistence type="predicted"/>
<evidence type="ECO:0000259" key="5">
    <source>
        <dbReference type="PROSITE" id="PS50932"/>
    </source>
</evidence>
<keyword evidence="1" id="KW-0678">Repressor</keyword>
<protein>
    <submittedName>
        <fullName evidence="6">Transcriptional regulator</fullName>
    </submittedName>
</protein>
<reference evidence="6" key="1">
    <citation type="submission" date="2016-08" db="EMBL/GenBank/DDBJ databases">
        <authorList>
            <person name="Seilhamer J.J."/>
        </authorList>
    </citation>
    <scope>NUCLEOTIDE SEQUENCE</scope>
    <source>
        <strain evidence="6">86</strain>
    </source>
</reference>
<organism evidence="6">
    <name type="scientific">uncultured Pleomorphomonas sp</name>
    <dbReference type="NCBI Taxonomy" id="442121"/>
    <lineage>
        <taxon>Bacteria</taxon>
        <taxon>Pseudomonadati</taxon>
        <taxon>Pseudomonadota</taxon>
        <taxon>Alphaproteobacteria</taxon>
        <taxon>Hyphomicrobiales</taxon>
        <taxon>Pleomorphomonadaceae</taxon>
        <taxon>Pleomorphomonas</taxon>
        <taxon>environmental samples</taxon>
    </lineage>
</organism>
<dbReference type="Pfam" id="PF00356">
    <property type="entry name" value="LacI"/>
    <property type="match status" value="1"/>
</dbReference>
<evidence type="ECO:0000256" key="4">
    <source>
        <dbReference type="ARBA" id="ARBA00023163"/>
    </source>
</evidence>
<keyword evidence="4" id="KW-0804">Transcription</keyword>
<dbReference type="EMBL" id="FMJD01000005">
    <property type="protein sequence ID" value="SCM74718.1"/>
    <property type="molecule type" value="Genomic_DNA"/>
</dbReference>
<evidence type="ECO:0000256" key="1">
    <source>
        <dbReference type="ARBA" id="ARBA00022491"/>
    </source>
</evidence>
<dbReference type="InterPro" id="IPR010982">
    <property type="entry name" value="Lambda_DNA-bd_dom_sf"/>
</dbReference>
<evidence type="ECO:0000256" key="2">
    <source>
        <dbReference type="ARBA" id="ARBA00023015"/>
    </source>
</evidence>
<evidence type="ECO:0000313" key="6">
    <source>
        <dbReference type="EMBL" id="SCM74718.1"/>
    </source>
</evidence>
<dbReference type="SUPFAM" id="SSF53822">
    <property type="entry name" value="Periplasmic binding protein-like I"/>
    <property type="match status" value="1"/>
</dbReference>
<feature type="domain" description="HTH lacI-type" evidence="5">
    <location>
        <begin position="5"/>
        <end position="59"/>
    </location>
</feature>
<dbReference type="GO" id="GO:0003700">
    <property type="term" value="F:DNA-binding transcription factor activity"/>
    <property type="evidence" value="ECO:0007669"/>
    <property type="project" value="TreeGrafter"/>
</dbReference>
<dbReference type="InterPro" id="IPR046335">
    <property type="entry name" value="LacI/GalR-like_sensor"/>
</dbReference>
<dbReference type="InterPro" id="IPR028082">
    <property type="entry name" value="Peripla_BP_I"/>
</dbReference>
<dbReference type="Gene3D" id="3.40.50.2300">
    <property type="match status" value="2"/>
</dbReference>
<dbReference type="PROSITE" id="PS50932">
    <property type="entry name" value="HTH_LACI_2"/>
    <property type="match status" value="1"/>
</dbReference>
<dbReference type="CDD" id="cd01392">
    <property type="entry name" value="HTH_LacI"/>
    <property type="match status" value="1"/>
</dbReference>
<dbReference type="RefSeq" id="WP_288199816.1">
    <property type="nucleotide sequence ID" value="NZ_LT608334.1"/>
</dbReference>
<dbReference type="PANTHER" id="PTHR30146:SF151">
    <property type="entry name" value="HTH-TYPE TRANSCRIPTIONAL REPRESSOR CYTR"/>
    <property type="match status" value="1"/>
</dbReference>